<comment type="similarity">
    <text evidence="1">Belongs to the enoyl-CoA hydratase/isomerase family.</text>
</comment>
<dbReference type="RefSeq" id="WP_068747168.1">
    <property type="nucleotide sequence ID" value="NZ_LSRE01000050.1"/>
</dbReference>
<dbReference type="EMBL" id="LSRE01000050">
    <property type="protein sequence ID" value="KXO89346.1"/>
    <property type="molecule type" value="Genomic_DNA"/>
</dbReference>
<feature type="domain" description="MaoC-like" evidence="2">
    <location>
        <begin position="21"/>
        <end position="114"/>
    </location>
</feature>
<protein>
    <submittedName>
        <fullName evidence="3">3-hydroxyacyl-ACP dehydratase</fullName>
    </submittedName>
</protein>
<dbReference type="Proteomes" id="UP000070409">
    <property type="component" value="Unassembled WGS sequence"/>
</dbReference>
<dbReference type="PANTHER" id="PTHR43841">
    <property type="entry name" value="3-HYDROXYACYL-THIOESTER DEHYDRATASE HTDX-RELATED"/>
    <property type="match status" value="1"/>
</dbReference>
<dbReference type="InterPro" id="IPR029069">
    <property type="entry name" value="HotDog_dom_sf"/>
</dbReference>
<dbReference type="Gene3D" id="3.10.129.10">
    <property type="entry name" value="Hotdog Thioesterase"/>
    <property type="match status" value="1"/>
</dbReference>
<sequence length="141" mass="15433">MALRNFADVSVGEELPERIFELTRGDLVNYAGVTGDPNPIHWSDHIVKLAGMEDVVAQGMLTMSLGSNYITEWLGDPGALKEYSVRFTAPVFVPADQKAELLYAGKIKSLDEETKTGVVFLTVKQGDRKIFGKPVATVQFG</sequence>
<evidence type="ECO:0000313" key="3">
    <source>
        <dbReference type="EMBL" id="KXO89346.1"/>
    </source>
</evidence>
<dbReference type="SUPFAM" id="SSF54637">
    <property type="entry name" value="Thioesterase/thiol ester dehydrase-isomerase"/>
    <property type="match status" value="1"/>
</dbReference>
<dbReference type="InterPro" id="IPR002539">
    <property type="entry name" value="MaoC-like_dom"/>
</dbReference>
<evidence type="ECO:0000259" key="2">
    <source>
        <dbReference type="Pfam" id="PF01575"/>
    </source>
</evidence>
<name>A0A137YTQ4_9ACTN</name>
<gene>
    <name evidence="3" type="ORF">AXK61_12170</name>
</gene>
<dbReference type="Pfam" id="PF01575">
    <property type="entry name" value="MaoC_dehydratas"/>
    <property type="match status" value="1"/>
</dbReference>
<dbReference type="NCBIfam" id="NF010246">
    <property type="entry name" value="PRK13693.1"/>
    <property type="match status" value="1"/>
</dbReference>
<accession>A0A137YTQ4</accession>
<organism evidence="3 4">
    <name type="scientific">Tsukamurella pseudospumae</name>
    <dbReference type="NCBI Taxonomy" id="239498"/>
    <lineage>
        <taxon>Bacteria</taxon>
        <taxon>Bacillati</taxon>
        <taxon>Actinomycetota</taxon>
        <taxon>Actinomycetes</taxon>
        <taxon>Mycobacteriales</taxon>
        <taxon>Tsukamurellaceae</taxon>
        <taxon>Tsukamurella</taxon>
    </lineage>
</organism>
<evidence type="ECO:0000313" key="4">
    <source>
        <dbReference type="Proteomes" id="UP000070409"/>
    </source>
</evidence>
<proteinExistence type="inferred from homology"/>
<keyword evidence="4" id="KW-1185">Reference proteome</keyword>
<reference evidence="3 4" key="1">
    <citation type="submission" date="2016-02" db="EMBL/GenBank/DDBJ databases">
        <authorList>
            <person name="Teng J.L."/>
            <person name="Tang Y."/>
            <person name="Huang Y."/>
            <person name="Guo F."/>
            <person name="Wei W."/>
            <person name="Chen J.H."/>
            <person name="Wong S.Y."/>
            <person name="Lau S.K."/>
            <person name="Woo P.C."/>
        </authorList>
    </citation>
    <scope>NUCLEOTIDE SEQUENCE [LARGE SCALE GENOMIC DNA]</scope>
    <source>
        <strain evidence="3 4">JCM 13375</strain>
    </source>
</reference>
<evidence type="ECO:0000256" key="1">
    <source>
        <dbReference type="ARBA" id="ARBA00005254"/>
    </source>
</evidence>
<comment type="caution">
    <text evidence="3">The sequence shown here is derived from an EMBL/GenBank/DDBJ whole genome shotgun (WGS) entry which is preliminary data.</text>
</comment>
<dbReference type="PANTHER" id="PTHR43841:SF3">
    <property type="entry name" value="(3R)-HYDROXYACYL-ACP DEHYDRATASE SUBUNIT HADB"/>
    <property type="match status" value="1"/>
</dbReference>